<evidence type="ECO:0000256" key="1">
    <source>
        <dbReference type="ARBA" id="ARBA00004651"/>
    </source>
</evidence>
<evidence type="ECO:0000256" key="5">
    <source>
        <dbReference type="ARBA" id="ARBA00022692"/>
    </source>
</evidence>
<evidence type="ECO:0000313" key="10">
    <source>
        <dbReference type="EMBL" id="NEY91728.1"/>
    </source>
</evidence>
<dbReference type="InterPro" id="IPR000515">
    <property type="entry name" value="MetI-like"/>
</dbReference>
<dbReference type="PANTHER" id="PTHR43848">
    <property type="entry name" value="PUTRESCINE TRANSPORT SYSTEM PERMEASE PROTEIN POTI"/>
    <property type="match status" value="1"/>
</dbReference>
<dbReference type="GO" id="GO:0055085">
    <property type="term" value="P:transmembrane transport"/>
    <property type="evidence" value="ECO:0007669"/>
    <property type="project" value="InterPro"/>
</dbReference>
<dbReference type="PANTHER" id="PTHR43848:SF2">
    <property type="entry name" value="PUTRESCINE TRANSPORT SYSTEM PERMEASE PROTEIN POTI"/>
    <property type="match status" value="1"/>
</dbReference>
<gene>
    <name evidence="10" type="ORF">G4Z14_15630</name>
</gene>
<dbReference type="PROSITE" id="PS50928">
    <property type="entry name" value="ABC_TM1"/>
    <property type="match status" value="1"/>
</dbReference>
<evidence type="ECO:0000313" key="11">
    <source>
        <dbReference type="Proteomes" id="UP000477782"/>
    </source>
</evidence>
<keyword evidence="6 8" id="KW-1133">Transmembrane helix</keyword>
<evidence type="ECO:0000256" key="6">
    <source>
        <dbReference type="ARBA" id="ARBA00022989"/>
    </source>
</evidence>
<dbReference type="Pfam" id="PF00528">
    <property type="entry name" value="BPD_transp_1"/>
    <property type="match status" value="1"/>
</dbReference>
<evidence type="ECO:0000256" key="2">
    <source>
        <dbReference type="ARBA" id="ARBA00007069"/>
    </source>
</evidence>
<dbReference type="Proteomes" id="UP000477782">
    <property type="component" value="Unassembled WGS sequence"/>
</dbReference>
<dbReference type="AlphaFoldDB" id="A0A6M0QW64"/>
<accession>A0A6M0QW64</accession>
<feature type="transmembrane region" description="Helical" evidence="8">
    <location>
        <begin position="7"/>
        <end position="38"/>
    </location>
</feature>
<feature type="transmembrane region" description="Helical" evidence="8">
    <location>
        <begin position="97"/>
        <end position="119"/>
    </location>
</feature>
<keyword evidence="3 8" id="KW-0813">Transport</keyword>
<dbReference type="EMBL" id="JAAIVJ010000012">
    <property type="protein sequence ID" value="NEY91728.1"/>
    <property type="molecule type" value="Genomic_DNA"/>
</dbReference>
<comment type="subcellular location">
    <subcellularLocation>
        <location evidence="1 8">Cell membrane</location>
        <topology evidence="1 8">Multi-pass membrane protein</topology>
    </subcellularLocation>
</comment>
<dbReference type="SUPFAM" id="SSF161098">
    <property type="entry name" value="MetI-like"/>
    <property type="match status" value="1"/>
</dbReference>
<dbReference type="InterPro" id="IPR035906">
    <property type="entry name" value="MetI-like_sf"/>
</dbReference>
<dbReference type="RefSeq" id="WP_164627418.1">
    <property type="nucleotide sequence ID" value="NZ_JAAIVJ010000012.1"/>
</dbReference>
<feature type="transmembrane region" description="Helical" evidence="8">
    <location>
        <begin position="125"/>
        <end position="147"/>
    </location>
</feature>
<dbReference type="CDD" id="cd06261">
    <property type="entry name" value="TM_PBP2"/>
    <property type="match status" value="1"/>
</dbReference>
<comment type="similarity">
    <text evidence="2">Belongs to the binding-protein-dependent transport system permease family. CysTW subfamily.</text>
</comment>
<protein>
    <submittedName>
        <fullName evidence="10">ABC transporter permease</fullName>
    </submittedName>
</protein>
<feature type="domain" description="ABC transmembrane type-1" evidence="9">
    <location>
        <begin position="59"/>
        <end position="246"/>
    </location>
</feature>
<feature type="transmembrane region" description="Helical" evidence="8">
    <location>
        <begin position="228"/>
        <end position="249"/>
    </location>
</feature>
<evidence type="ECO:0000256" key="8">
    <source>
        <dbReference type="RuleBase" id="RU363032"/>
    </source>
</evidence>
<keyword evidence="11" id="KW-1185">Reference proteome</keyword>
<dbReference type="GO" id="GO:0005886">
    <property type="term" value="C:plasma membrane"/>
    <property type="evidence" value="ECO:0007669"/>
    <property type="project" value="UniProtKB-SubCell"/>
</dbReference>
<comment type="caution">
    <text evidence="10">The sequence shown here is derived from an EMBL/GenBank/DDBJ whole genome shotgun (WGS) entry which is preliminary data.</text>
</comment>
<proteinExistence type="inferred from homology"/>
<evidence type="ECO:0000256" key="3">
    <source>
        <dbReference type="ARBA" id="ARBA00022448"/>
    </source>
</evidence>
<reference evidence="10 11" key="1">
    <citation type="submission" date="2020-02" db="EMBL/GenBank/DDBJ databases">
        <authorList>
            <person name="Chen W.-M."/>
        </authorList>
    </citation>
    <scope>NUCLEOTIDE SEQUENCE [LARGE SCALE GENOMIC DNA]</scope>
    <source>
        <strain evidence="10 11">KMS-5</strain>
    </source>
</reference>
<feature type="transmembrane region" description="Helical" evidence="8">
    <location>
        <begin position="58"/>
        <end position="85"/>
    </location>
</feature>
<keyword evidence="5 8" id="KW-0812">Transmembrane</keyword>
<sequence>MRHFTTGLGLIITAFMTLPLLLVILFSFGTSVVMTFPIPGFTLDWYRALLARDEFAGALRNSLVITASVGLGATAIGTLAAMVIARMRPRRSATAMFLFGLPMMMPPLVLALAILAFFSTIGMKLSLATVILAHLTFTLPFVILIVSARLRDLNPAMADSARDLGASPFTVFRTVTFPLIRPTLFGAALIAMSLSLDDFIITFFLIGGGNTLPTLVWGMLRTGIDPQVNALGTLILLFTIGTAAVALRLTRFRG</sequence>
<feature type="transmembrane region" description="Helical" evidence="8">
    <location>
        <begin position="183"/>
        <end position="208"/>
    </location>
</feature>
<name>A0A6M0QW64_9RHOB</name>
<organism evidence="10 11">
    <name type="scientific">Tabrizicola oligotrophica</name>
    <dbReference type="NCBI Taxonomy" id="2710650"/>
    <lineage>
        <taxon>Bacteria</taxon>
        <taxon>Pseudomonadati</taxon>
        <taxon>Pseudomonadota</taxon>
        <taxon>Alphaproteobacteria</taxon>
        <taxon>Rhodobacterales</taxon>
        <taxon>Paracoccaceae</taxon>
        <taxon>Tabrizicola</taxon>
    </lineage>
</organism>
<evidence type="ECO:0000256" key="7">
    <source>
        <dbReference type="ARBA" id="ARBA00023136"/>
    </source>
</evidence>
<evidence type="ECO:0000256" key="4">
    <source>
        <dbReference type="ARBA" id="ARBA00022475"/>
    </source>
</evidence>
<keyword evidence="4" id="KW-1003">Cell membrane</keyword>
<evidence type="ECO:0000259" key="9">
    <source>
        <dbReference type="PROSITE" id="PS50928"/>
    </source>
</evidence>
<keyword evidence="7 8" id="KW-0472">Membrane</keyword>
<dbReference type="InterPro" id="IPR051789">
    <property type="entry name" value="Bact_Polyamine_Transport"/>
</dbReference>
<dbReference type="Gene3D" id="1.10.3720.10">
    <property type="entry name" value="MetI-like"/>
    <property type="match status" value="1"/>
</dbReference>